<name>A0AAN9PQ55_CANGL</name>
<reference evidence="1 2" key="1">
    <citation type="submission" date="2024-01" db="EMBL/GenBank/DDBJ databases">
        <title>The genomes of 5 underutilized Papilionoideae crops provide insights into root nodulation and disease resistanc.</title>
        <authorList>
            <person name="Jiang F."/>
        </authorList>
    </citation>
    <scope>NUCLEOTIDE SEQUENCE [LARGE SCALE GENOMIC DNA]</scope>
    <source>
        <strain evidence="1">LVBAO_FW01</strain>
        <tissue evidence="1">Leaves</tissue>
    </source>
</reference>
<organism evidence="1 2">
    <name type="scientific">Canavalia gladiata</name>
    <name type="common">Sword bean</name>
    <name type="synonym">Dolichos gladiatus</name>
    <dbReference type="NCBI Taxonomy" id="3824"/>
    <lineage>
        <taxon>Eukaryota</taxon>
        <taxon>Viridiplantae</taxon>
        <taxon>Streptophyta</taxon>
        <taxon>Embryophyta</taxon>
        <taxon>Tracheophyta</taxon>
        <taxon>Spermatophyta</taxon>
        <taxon>Magnoliopsida</taxon>
        <taxon>eudicotyledons</taxon>
        <taxon>Gunneridae</taxon>
        <taxon>Pentapetalae</taxon>
        <taxon>rosids</taxon>
        <taxon>fabids</taxon>
        <taxon>Fabales</taxon>
        <taxon>Fabaceae</taxon>
        <taxon>Papilionoideae</taxon>
        <taxon>50 kb inversion clade</taxon>
        <taxon>NPAAA clade</taxon>
        <taxon>indigoferoid/millettioid clade</taxon>
        <taxon>Phaseoleae</taxon>
        <taxon>Canavalia</taxon>
    </lineage>
</organism>
<evidence type="ECO:0000313" key="1">
    <source>
        <dbReference type="EMBL" id="KAK7306276.1"/>
    </source>
</evidence>
<comment type="caution">
    <text evidence="1">The sequence shown here is derived from an EMBL/GenBank/DDBJ whole genome shotgun (WGS) entry which is preliminary data.</text>
</comment>
<dbReference type="EMBL" id="JAYMYQ010000011">
    <property type="protein sequence ID" value="KAK7306276.1"/>
    <property type="molecule type" value="Genomic_DNA"/>
</dbReference>
<proteinExistence type="predicted"/>
<sequence length="374" mass="41644">MVDASIMFPSCVRHAQGTSTHRPLLGCPLFSWMPLSDSSFGHALESHWLIPIVIFKSPYPLIIASVGYLLAVLASQETLDYLARDRQIEGNTKMDVKLYIWLGGSRLRWFEAKSRAPLHALEPESYNALSHAPAYRLRPFAWAIFSREAVSLRYLVVESSSVATREQACARLMRHQGCTTLLSPFDPTLASTGTRVDLEPDHSSVLLIYQTPQVNGFTDLNRVRCSTNGDTEMTFFLATALPHERLRALKKILSEKRESYSAGGPKVLSPEKISRMSQPLNLPSEHEWVRLLLISNHISPLGPMLTLTSLFFIGAYVHGAHAPESAYMSWRIIIGLLNKGTSSDAWTNDASWVAGSNCPCLIPVPGLLLLFIQR</sequence>
<keyword evidence="2" id="KW-1185">Reference proteome</keyword>
<dbReference type="Proteomes" id="UP001367508">
    <property type="component" value="Unassembled WGS sequence"/>
</dbReference>
<gene>
    <name evidence="1" type="ORF">VNO77_44202</name>
</gene>
<dbReference type="AlphaFoldDB" id="A0AAN9PQ55"/>
<evidence type="ECO:0000313" key="2">
    <source>
        <dbReference type="Proteomes" id="UP001367508"/>
    </source>
</evidence>
<protein>
    <submittedName>
        <fullName evidence="1">Uncharacterized protein</fullName>
    </submittedName>
</protein>
<accession>A0AAN9PQ55</accession>